<protein>
    <recommendedName>
        <fullName evidence="3">Aspartate/glutamate racemase family protein</fullName>
    </recommendedName>
</protein>
<dbReference type="OrthoDB" id="1676875at2"/>
<dbReference type="KEGG" id="rml:FF011L_11740"/>
<dbReference type="Pfam" id="PF01177">
    <property type="entry name" value="Asp_Glu_race"/>
    <property type="match status" value="1"/>
</dbReference>
<sequence>MMNRDSVKDPQADGGPDAALGVLCWQEAGCPRGLQQLETLTGNSTNADSYRYPVLFRRVPGANLDSVVLSPDFRVMQAMIDAAHELVQAGAKAITTSCGFNAVFQQEIAAALDVPVFTSALLQIPFVRAMLGVDKEIVVITASGRSLTKRHFESVGVSDLRGLKVIGLEDNKQWNKIFSAPEEEIDIRQFRADLVQLACRASQQGTTRAFVLECTDLPPFANDISQATGLPVFDFISMSNFVFNATNHS</sequence>
<organism evidence="1 2">
    <name type="scientific">Roseimaritima multifibrata</name>
    <dbReference type="NCBI Taxonomy" id="1930274"/>
    <lineage>
        <taxon>Bacteria</taxon>
        <taxon>Pseudomonadati</taxon>
        <taxon>Planctomycetota</taxon>
        <taxon>Planctomycetia</taxon>
        <taxon>Pirellulales</taxon>
        <taxon>Pirellulaceae</taxon>
        <taxon>Roseimaritima</taxon>
    </lineage>
</organism>
<keyword evidence="2" id="KW-1185">Reference proteome</keyword>
<evidence type="ECO:0008006" key="3">
    <source>
        <dbReference type="Google" id="ProtNLM"/>
    </source>
</evidence>
<gene>
    <name evidence="1" type="ORF">FF011L_11740</name>
</gene>
<dbReference type="InterPro" id="IPR001920">
    <property type="entry name" value="Asp/Glu_race"/>
</dbReference>
<dbReference type="RefSeq" id="WP_145350685.1">
    <property type="nucleotide sequence ID" value="NZ_CP036262.1"/>
</dbReference>
<dbReference type="InterPro" id="IPR015942">
    <property type="entry name" value="Asp/Glu/hydantoin_racemase"/>
</dbReference>
<proteinExistence type="predicted"/>
<dbReference type="Proteomes" id="UP000320672">
    <property type="component" value="Chromosome"/>
</dbReference>
<dbReference type="AlphaFoldDB" id="A0A517MC37"/>
<dbReference type="NCBIfam" id="NF005679">
    <property type="entry name" value="PRK07475.1"/>
    <property type="match status" value="1"/>
</dbReference>
<reference evidence="1 2" key="1">
    <citation type="submission" date="2019-02" db="EMBL/GenBank/DDBJ databases">
        <title>Deep-cultivation of Planctomycetes and their phenomic and genomic characterization uncovers novel biology.</title>
        <authorList>
            <person name="Wiegand S."/>
            <person name="Jogler M."/>
            <person name="Boedeker C."/>
            <person name="Pinto D."/>
            <person name="Vollmers J."/>
            <person name="Rivas-Marin E."/>
            <person name="Kohn T."/>
            <person name="Peeters S.H."/>
            <person name="Heuer A."/>
            <person name="Rast P."/>
            <person name="Oberbeckmann S."/>
            <person name="Bunk B."/>
            <person name="Jeske O."/>
            <person name="Meyerdierks A."/>
            <person name="Storesund J.E."/>
            <person name="Kallscheuer N."/>
            <person name="Luecker S."/>
            <person name="Lage O.M."/>
            <person name="Pohl T."/>
            <person name="Merkel B.J."/>
            <person name="Hornburger P."/>
            <person name="Mueller R.-W."/>
            <person name="Bruemmer F."/>
            <person name="Labrenz M."/>
            <person name="Spormann A.M."/>
            <person name="Op den Camp H."/>
            <person name="Overmann J."/>
            <person name="Amann R."/>
            <person name="Jetten M.S.M."/>
            <person name="Mascher T."/>
            <person name="Medema M.H."/>
            <person name="Devos D.P."/>
            <person name="Kaster A.-K."/>
            <person name="Ovreas L."/>
            <person name="Rohde M."/>
            <person name="Galperin M.Y."/>
            <person name="Jogler C."/>
        </authorList>
    </citation>
    <scope>NUCLEOTIDE SEQUENCE [LARGE SCALE GENOMIC DNA]</scope>
    <source>
        <strain evidence="1 2">FF011L</strain>
    </source>
</reference>
<evidence type="ECO:0000313" key="1">
    <source>
        <dbReference type="EMBL" id="QDS92431.1"/>
    </source>
</evidence>
<dbReference type="EMBL" id="CP036262">
    <property type="protein sequence ID" value="QDS92431.1"/>
    <property type="molecule type" value="Genomic_DNA"/>
</dbReference>
<dbReference type="GO" id="GO:0047661">
    <property type="term" value="F:amino-acid racemase activity"/>
    <property type="evidence" value="ECO:0007669"/>
    <property type="project" value="InterPro"/>
</dbReference>
<name>A0A517MC37_9BACT</name>
<evidence type="ECO:0000313" key="2">
    <source>
        <dbReference type="Proteomes" id="UP000320672"/>
    </source>
</evidence>
<accession>A0A517MC37</accession>
<dbReference type="Gene3D" id="3.40.50.1860">
    <property type="match status" value="2"/>
</dbReference>